<evidence type="ECO:0000256" key="1">
    <source>
        <dbReference type="ARBA" id="ARBA00004141"/>
    </source>
</evidence>
<dbReference type="AlphaFoldDB" id="A0A1Q8S8Z1"/>
<dbReference type="Proteomes" id="UP000186583">
    <property type="component" value="Unassembled WGS sequence"/>
</dbReference>
<dbReference type="InterPro" id="IPR049326">
    <property type="entry name" value="Rhodopsin_dom_fungi"/>
</dbReference>
<feature type="transmembrane region" description="Helical" evidence="6">
    <location>
        <begin position="118"/>
        <end position="145"/>
    </location>
</feature>
<dbReference type="InterPro" id="IPR052337">
    <property type="entry name" value="SAT4-like"/>
</dbReference>
<proteinExistence type="inferred from homology"/>
<evidence type="ECO:0000256" key="6">
    <source>
        <dbReference type="SAM" id="Phobius"/>
    </source>
</evidence>
<evidence type="ECO:0000259" key="7">
    <source>
        <dbReference type="Pfam" id="PF20684"/>
    </source>
</evidence>
<evidence type="ECO:0000313" key="8">
    <source>
        <dbReference type="EMBL" id="OLN97882.1"/>
    </source>
</evidence>
<feature type="transmembrane region" description="Helical" evidence="6">
    <location>
        <begin position="88"/>
        <end position="106"/>
    </location>
</feature>
<feature type="transmembrane region" description="Helical" evidence="6">
    <location>
        <begin position="173"/>
        <end position="194"/>
    </location>
</feature>
<feature type="domain" description="Rhodopsin" evidence="7">
    <location>
        <begin position="24"/>
        <end position="208"/>
    </location>
</feature>
<evidence type="ECO:0000256" key="3">
    <source>
        <dbReference type="ARBA" id="ARBA00022989"/>
    </source>
</evidence>
<comment type="caution">
    <text evidence="8">The sequence shown here is derived from an EMBL/GenBank/DDBJ whole genome shotgun (WGS) entry which is preliminary data.</text>
</comment>
<comment type="subcellular location">
    <subcellularLocation>
        <location evidence="1">Membrane</location>
        <topology evidence="1">Multi-pass membrane protein</topology>
    </subcellularLocation>
</comment>
<keyword evidence="9" id="KW-1185">Reference proteome</keyword>
<name>A0A1Q8S8Z1_9PEZI</name>
<dbReference type="GO" id="GO:0098552">
    <property type="term" value="C:side of membrane"/>
    <property type="evidence" value="ECO:0007669"/>
    <property type="project" value="UniProtKB-KW"/>
</dbReference>
<evidence type="ECO:0000256" key="2">
    <source>
        <dbReference type="ARBA" id="ARBA00022692"/>
    </source>
</evidence>
<dbReference type="STRING" id="708187.A0A1Q8S8Z1"/>
<organism evidence="8 9">
    <name type="scientific">Colletotrichum chlorophyti</name>
    <dbReference type="NCBI Taxonomy" id="708187"/>
    <lineage>
        <taxon>Eukaryota</taxon>
        <taxon>Fungi</taxon>
        <taxon>Dikarya</taxon>
        <taxon>Ascomycota</taxon>
        <taxon>Pezizomycotina</taxon>
        <taxon>Sordariomycetes</taxon>
        <taxon>Hypocreomycetidae</taxon>
        <taxon>Glomerellales</taxon>
        <taxon>Glomerellaceae</taxon>
        <taxon>Colletotrichum</taxon>
    </lineage>
</organism>
<dbReference type="PANTHER" id="PTHR33048">
    <property type="entry name" value="PTH11-LIKE INTEGRAL MEMBRANE PROTEIN (AFU_ORTHOLOGUE AFUA_5G11245)"/>
    <property type="match status" value="1"/>
</dbReference>
<dbReference type="GO" id="GO:0005576">
    <property type="term" value="C:extracellular region"/>
    <property type="evidence" value="ECO:0007669"/>
    <property type="project" value="UniProtKB-SubCell"/>
</dbReference>
<keyword evidence="3 6" id="KW-1133">Transmembrane helix</keyword>
<gene>
    <name evidence="8" type="ORF">CCHL11_02495</name>
</gene>
<comment type="similarity">
    <text evidence="5">Belongs to the SAT4 family.</text>
</comment>
<accession>A0A1Q8S8Z1</accession>
<dbReference type="OrthoDB" id="2496787at2759"/>
<dbReference type="EMBL" id="MPGH01000002">
    <property type="protein sequence ID" value="OLN97882.1"/>
    <property type="molecule type" value="Genomic_DNA"/>
</dbReference>
<sequence length="209" mass="23248">MNCTLTELPRSACQPSDGACICNDVALQAALGACIAQNCSVVDSLRQDIWRVTPDNITQILLVGSSESCHDMARLTDLSLKLFFVEELLYAFVVSVTKVSVLIFYLRLFPEPWFRVACYLTLTITTLYGLGQSFAIILICSPVSFNWTQWDREHPGQCGDINVMTFTNGGINITIDLILFILPVTQFITVSWTLQKKIGISLIFLIGLL</sequence>
<reference evidence="8 9" key="1">
    <citation type="submission" date="2016-11" db="EMBL/GenBank/DDBJ databases">
        <title>Draft Genome Assembly of Colletotrichum chlorophyti a pathogen of herbaceous plants.</title>
        <authorList>
            <person name="Gan P."/>
            <person name="Narusaka M."/>
            <person name="Tsushima A."/>
            <person name="Narusaka Y."/>
            <person name="Takano Y."/>
            <person name="Shirasu K."/>
        </authorList>
    </citation>
    <scope>NUCLEOTIDE SEQUENCE [LARGE SCALE GENOMIC DNA]</scope>
    <source>
        <strain evidence="8 9">NTL11</strain>
    </source>
</reference>
<dbReference type="Pfam" id="PF20684">
    <property type="entry name" value="Fung_rhodopsin"/>
    <property type="match status" value="1"/>
</dbReference>
<dbReference type="PANTHER" id="PTHR33048:SF160">
    <property type="entry name" value="SAT4 FAMILY MEMBRANE PROTEIN"/>
    <property type="match status" value="1"/>
</dbReference>
<keyword evidence="4 6" id="KW-0472">Membrane</keyword>
<protein>
    <recommendedName>
        <fullName evidence="7">Rhodopsin domain-containing protein</fullName>
    </recommendedName>
</protein>
<evidence type="ECO:0000256" key="4">
    <source>
        <dbReference type="ARBA" id="ARBA00023136"/>
    </source>
</evidence>
<keyword evidence="2 6" id="KW-0812">Transmembrane</keyword>
<evidence type="ECO:0000256" key="5">
    <source>
        <dbReference type="ARBA" id="ARBA00038359"/>
    </source>
</evidence>
<evidence type="ECO:0000313" key="9">
    <source>
        <dbReference type="Proteomes" id="UP000186583"/>
    </source>
</evidence>